<dbReference type="Proteomes" id="UP000584931">
    <property type="component" value="Unassembled WGS sequence"/>
</dbReference>
<evidence type="ECO:0000313" key="2">
    <source>
        <dbReference type="Proteomes" id="UP000584931"/>
    </source>
</evidence>
<gene>
    <name evidence="1" type="ORF">HNR06_001484</name>
</gene>
<dbReference type="EMBL" id="JACCHL010000001">
    <property type="protein sequence ID" value="NYH51895.1"/>
    <property type="molecule type" value="Genomic_DNA"/>
</dbReference>
<accession>A0A7Y9XBS8</accession>
<organism evidence="1 2">
    <name type="scientific">Nocardiopsis sinuspersici</name>
    <dbReference type="NCBI Taxonomy" id="501010"/>
    <lineage>
        <taxon>Bacteria</taxon>
        <taxon>Bacillati</taxon>
        <taxon>Actinomycetota</taxon>
        <taxon>Actinomycetes</taxon>
        <taxon>Streptosporangiales</taxon>
        <taxon>Nocardiopsidaceae</taxon>
        <taxon>Nocardiopsis</taxon>
    </lineage>
</organism>
<reference evidence="1 2" key="1">
    <citation type="submission" date="2020-07" db="EMBL/GenBank/DDBJ databases">
        <title>Sequencing the genomes of 1000 actinobacteria strains.</title>
        <authorList>
            <person name="Klenk H.-P."/>
        </authorList>
    </citation>
    <scope>NUCLEOTIDE SEQUENCE [LARGE SCALE GENOMIC DNA]</scope>
    <source>
        <strain evidence="1 2">DSM 45278</strain>
    </source>
</reference>
<dbReference type="AlphaFoldDB" id="A0A7Y9XBS8"/>
<proteinExistence type="predicted"/>
<evidence type="ECO:0000313" key="1">
    <source>
        <dbReference type="EMBL" id="NYH51895.1"/>
    </source>
</evidence>
<dbReference type="RefSeq" id="WP_179809584.1">
    <property type="nucleotide sequence ID" value="NZ_JACCHL010000001.1"/>
</dbReference>
<sequence>MIVRCLLVDRWDPDTAKGESTLFADPRNGAYTRMAKPPFGKEVHLPGPFDPMLDTSGFPA</sequence>
<comment type="caution">
    <text evidence="1">The sequence shown here is derived from an EMBL/GenBank/DDBJ whole genome shotgun (WGS) entry which is preliminary data.</text>
</comment>
<protein>
    <submittedName>
        <fullName evidence="1">Uncharacterized protein</fullName>
    </submittedName>
</protein>
<name>A0A7Y9XBS8_9ACTN</name>